<protein>
    <submittedName>
        <fullName evidence="6">Ubiquitin-conjugating enzyme</fullName>
    </submittedName>
</protein>
<dbReference type="SMART" id="SM00212">
    <property type="entry name" value="UBCc"/>
    <property type="match status" value="1"/>
</dbReference>
<evidence type="ECO:0000256" key="2">
    <source>
        <dbReference type="ARBA" id="ARBA00022786"/>
    </source>
</evidence>
<dbReference type="InterPro" id="IPR023313">
    <property type="entry name" value="UBQ-conjugating_AS"/>
</dbReference>
<evidence type="ECO:0000256" key="4">
    <source>
        <dbReference type="RuleBase" id="RU362109"/>
    </source>
</evidence>
<sequence>MSKPGTPGAASNTLLLRRQLAELTKHPVEGFSAGLVDENDFYEWEIMIIGPPDTLYLDGLMRDRTGSEGGIFKARLSFPSEFPLLPPKMRFITPMWHPNIYPDGVVCISILHAPGEDQYGYEDAGERWMPVHTVESILVSVISLLSSNTPNLDSPANLDAALEVRNDIAGKCCAGVDVGAGANRVSFSEGYKKKVRRLVRRSAEEAYD</sequence>
<dbReference type="InterPro" id="IPR016135">
    <property type="entry name" value="UBQ-conjugating_enzyme/RWD"/>
</dbReference>
<comment type="caution">
    <text evidence="6">The sequence shown here is derived from an EMBL/GenBank/DDBJ whole genome shotgun (WGS) entry which is preliminary data.</text>
</comment>
<dbReference type="SUPFAM" id="SSF54495">
    <property type="entry name" value="UBC-like"/>
    <property type="match status" value="1"/>
</dbReference>
<evidence type="ECO:0000256" key="1">
    <source>
        <dbReference type="ARBA" id="ARBA00022679"/>
    </source>
</evidence>
<gene>
    <name evidence="6" type="ORF">HMN09_00182200</name>
</gene>
<dbReference type="InterPro" id="IPR050113">
    <property type="entry name" value="Ub_conjugating_enzyme"/>
</dbReference>
<feature type="active site" description="Glycyl thioester intermediate" evidence="3">
    <location>
        <position position="107"/>
    </location>
</feature>
<evidence type="ECO:0000259" key="5">
    <source>
        <dbReference type="PROSITE" id="PS50127"/>
    </source>
</evidence>
<dbReference type="Gene3D" id="3.10.110.10">
    <property type="entry name" value="Ubiquitin Conjugating Enzyme"/>
    <property type="match status" value="1"/>
</dbReference>
<feature type="domain" description="UBC core" evidence="5">
    <location>
        <begin position="11"/>
        <end position="204"/>
    </location>
</feature>
<keyword evidence="1" id="KW-0808">Transferase</keyword>
<evidence type="ECO:0000313" key="7">
    <source>
        <dbReference type="Proteomes" id="UP000613580"/>
    </source>
</evidence>
<dbReference type="EMBL" id="JACAZE010000002">
    <property type="protein sequence ID" value="KAF7320955.1"/>
    <property type="molecule type" value="Genomic_DNA"/>
</dbReference>
<dbReference type="Pfam" id="PF00179">
    <property type="entry name" value="UQ_con"/>
    <property type="match status" value="1"/>
</dbReference>
<keyword evidence="2 4" id="KW-0833">Ubl conjugation pathway</keyword>
<keyword evidence="4" id="KW-0547">Nucleotide-binding</keyword>
<proteinExistence type="inferred from homology"/>
<dbReference type="Proteomes" id="UP000613580">
    <property type="component" value="Unassembled WGS sequence"/>
</dbReference>
<dbReference type="InterPro" id="IPR000608">
    <property type="entry name" value="UBC"/>
</dbReference>
<keyword evidence="4" id="KW-0067">ATP-binding</keyword>
<name>A0A8H6TNQ0_MYCCL</name>
<accession>A0A8H6TNQ0</accession>
<dbReference type="CDD" id="cd23795">
    <property type="entry name" value="UBCc_UBE2G1"/>
    <property type="match status" value="1"/>
</dbReference>
<dbReference type="GO" id="GO:0005524">
    <property type="term" value="F:ATP binding"/>
    <property type="evidence" value="ECO:0007669"/>
    <property type="project" value="UniProtKB-UniRule"/>
</dbReference>
<dbReference type="PROSITE" id="PS00183">
    <property type="entry name" value="UBC_1"/>
    <property type="match status" value="1"/>
</dbReference>
<dbReference type="FunFam" id="3.10.110.10:FF:000051">
    <property type="entry name" value="ubiquitin-conjugating enzyme E2 R2-like"/>
    <property type="match status" value="1"/>
</dbReference>
<evidence type="ECO:0000313" key="6">
    <source>
        <dbReference type="EMBL" id="KAF7320955.1"/>
    </source>
</evidence>
<dbReference type="AlphaFoldDB" id="A0A8H6TNQ0"/>
<keyword evidence="7" id="KW-1185">Reference proteome</keyword>
<dbReference type="PROSITE" id="PS50127">
    <property type="entry name" value="UBC_2"/>
    <property type="match status" value="1"/>
</dbReference>
<comment type="similarity">
    <text evidence="4">Belongs to the ubiquitin-conjugating enzyme family.</text>
</comment>
<dbReference type="PANTHER" id="PTHR24067">
    <property type="entry name" value="UBIQUITIN-CONJUGATING ENZYME E2"/>
    <property type="match status" value="1"/>
</dbReference>
<dbReference type="GO" id="GO:0016740">
    <property type="term" value="F:transferase activity"/>
    <property type="evidence" value="ECO:0007669"/>
    <property type="project" value="UniProtKB-KW"/>
</dbReference>
<reference evidence="6" key="1">
    <citation type="submission" date="2020-05" db="EMBL/GenBank/DDBJ databases">
        <title>Mycena genomes resolve the evolution of fungal bioluminescence.</title>
        <authorList>
            <person name="Tsai I.J."/>
        </authorList>
    </citation>
    <scope>NUCLEOTIDE SEQUENCE</scope>
    <source>
        <strain evidence="6">110903Hualien_Pintung</strain>
    </source>
</reference>
<dbReference type="OrthoDB" id="19692at2759"/>
<evidence type="ECO:0000256" key="3">
    <source>
        <dbReference type="PROSITE-ProRule" id="PRU10133"/>
    </source>
</evidence>
<organism evidence="6 7">
    <name type="scientific">Mycena chlorophos</name>
    <name type="common">Agaric fungus</name>
    <name type="synonym">Agaricus chlorophos</name>
    <dbReference type="NCBI Taxonomy" id="658473"/>
    <lineage>
        <taxon>Eukaryota</taxon>
        <taxon>Fungi</taxon>
        <taxon>Dikarya</taxon>
        <taxon>Basidiomycota</taxon>
        <taxon>Agaricomycotina</taxon>
        <taxon>Agaricomycetes</taxon>
        <taxon>Agaricomycetidae</taxon>
        <taxon>Agaricales</taxon>
        <taxon>Marasmiineae</taxon>
        <taxon>Mycenaceae</taxon>
        <taxon>Mycena</taxon>
    </lineage>
</organism>